<gene>
    <name evidence="3" type="ORF">EPUL_004852</name>
</gene>
<dbReference type="GO" id="GO:0008157">
    <property type="term" value="F:protein phosphatase 1 binding"/>
    <property type="evidence" value="ECO:0007669"/>
    <property type="project" value="TreeGrafter"/>
</dbReference>
<dbReference type="GO" id="GO:0000164">
    <property type="term" value="C:protein phosphatase type 1 complex"/>
    <property type="evidence" value="ECO:0007669"/>
    <property type="project" value="TreeGrafter"/>
</dbReference>
<evidence type="ECO:0000313" key="4">
    <source>
        <dbReference type="Proteomes" id="UP000237438"/>
    </source>
</evidence>
<dbReference type="EMBL" id="PEDP01001328">
    <property type="protein sequence ID" value="POS83821.1"/>
    <property type="molecule type" value="Genomic_DNA"/>
</dbReference>
<feature type="region of interest" description="Disordered" evidence="1">
    <location>
        <begin position="1"/>
        <end position="29"/>
    </location>
</feature>
<dbReference type="InterPro" id="IPR038175">
    <property type="entry name" value="CBM21_dom_sf"/>
</dbReference>
<evidence type="ECO:0000259" key="2">
    <source>
        <dbReference type="PROSITE" id="PS51159"/>
    </source>
</evidence>
<dbReference type="Proteomes" id="UP000237438">
    <property type="component" value="Unassembled WGS sequence"/>
</dbReference>
<feature type="region of interest" description="Disordered" evidence="1">
    <location>
        <begin position="628"/>
        <end position="647"/>
    </location>
</feature>
<dbReference type="PANTHER" id="PTHR12307:SF36">
    <property type="entry name" value="GLYCOGEN-BINDING SUBUNIT 76A"/>
    <property type="match status" value="1"/>
</dbReference>
<feature type="non-terminal residue" evidence="3">
    <location>
        <position position="647"/>
    </location>
</feature>
<dbReference type="STRING" id="225359.A0A2S4PP57"/>
<feature type="domain" description="CBM21" evidence="2">
    <location>
        <begin position="325"/>
        <end position="436"/>
    </location>
</feature>
<dbReference type="GO" id="GO:0005979">
    <property type="term" value="P:regulation of glycogen biosynthetic process"/>
    <property type="evidence" value="ECO:0007669"/>
    <property type="project" value="TreeGrafter"/>
</dbReference>
<dbReference type="Gene3D" id="2.60.40.2440">
    <property type="entry name" value="Carbohydrate binding type-21 domain"/>
    <property type="match status" value="1"/>
</dbReference>
<dbReference type="InterPro" id="IPR005036">
    <property type="entry name" value="CBM21_dom"/>
</dbReference>
<reference evidence="3 4" key="1">
    <citation type="submission" date="2017-10" db="EMBL/GenBank/DDBJ databases">
        <title>Development of genomic resources for the powdery mildew, Erysiphe pulchra.</title>
        <authorList>
            <person name="Wadl P.A."/>
            <person name="Mack B.M."/>
            <person name="Moore G."/>
            <person name="Beltz S.B."/>
        </authorList>
    </citation>
    <scope>NUCLEOTIDE SEQUENCE [LARGE SCALE GENOMIC DNA]</scope>
    <source>
        <strain evidence="3">Cflorida</strain>
    </source>
</reference>
<evidence type="ECO:0000313" key="3">
    <source>
        <dbReference type="EMBL" id="POS83821.1"/>
    </source>
</evidence>
<dbReference type="AlphaFoldDB" id="A0A2S4PP57"/>
<dbReference type="InterPro" id="IPR050782">
    <property type="entry name" value="PP1_regulatory_subunit_3"/>
</dbReference>
<proteinExistence type="predicted"/>
<organism evidence="3 4">
    <name type="scientific">Erysiphe pulchra</name>
    <dbReference type="NCBI Taxonomy" id="225359"/>
    <lineage>
        <taxon>Eukaryota</taxon>
        <taxon>Fungi</taxon>
        <taxon>Dikarya</taxon>
        <taxon>Ascomycota</taxon>
        <taxon>Pezizomycotina</taxon>
        <taxon>Leotiomycetes</taxon>
        <taxon>Erysiphales</taxon>
        <taxon>Erysiphaceae</taxon>
        <taxon>Erysiphe</taxon>
    </lineage>
</organism>
<accession>A0A2S4PP57</accession>
<keyword evidence="4" id="KW-1185">Reference proteome</keyword>
<dbReference type="GO" id="GO:2001069">
    <property type="term" value="F:glycogen binding"/>
    <property type="evidence" value="ECO:0007669"/>
    <property type="project" value="TreeGrafter"/>
</dbReference>
<dbReference type="OrthoDB" id="1881at2759"/>
<protein>
    <recommendedName>
        <fullName evidence="2">CBM21 domain-containing protein</fullName>
    </recommendedName>
</protein>
<dbReference type="PROSITE" id="PS51159">
    <property type="entry name" value="CBM21"/>
    <property type="match status" value="1"/>
</dbReference>
<feature type="compositionally biased region" description="Low complexity" evidence="1">
    <location>
        <begin position="1"/>
        <end position="26"/>
    </location>
</feature>
<comment type="caution">
    <text evidence="3">The sequence shown here is derived from an EMBL/GenBank/DDBJ whole genome shotgun (WGS) entry which is preliminary data.</text>
</comment>
<name>A0A2S4PP57_9PEZI</name>
<dbReference type="Pfam" id="PF03370">
    <property type="entry name" value="CBM_21"/>
    <property type="match status" value="1"/>
</dbReference>
<evidence type="ECO:0000256" key="1">
    <source>
        <dbReference type="SAM" id="MobiDB-lite"/>
    </source>
</evidence>
<sequence length="647" mass="72562">MPYTSPLSRSPASSSVSSPSASRRPSIQIGISSTIKSELPRSTSYLARHRRTGSIQATVGSNLDTSKNMSNCNEEVSYQRNIEQKPSFVIDGQQVPNDVIISPPESKNDACDDEALLSLSHHSRNGKNKNLNHQKVTIACDSQQCEAPSKSVAKIAAPTLTISKNDYSDSNSIGEVCEKKGSTLIKSYDNKYYRPNITKESSPMLLNNDSSSDDEDEINFVPKSPMVRKKSGELVRPALRPPVARRRPSSMPGTPTYSKAVHFDSHLEHIRHFLQVDRPLAVSAGSSPVPNYDSDTEFPFGGEYLREIPYEWELVISKFPMETPERLAQAVRVERVFLSNDNKILVGSIIVANLAYKKTVVVRFTLDYWKTTSEVVADFNQDSRQPILEGYDRFNFNIKLSDLANLDAKTMFFCVKYSVNGLEFWDNNNNTNFQLDFRKKMKVNASTTRLSNNSLPRSNHRSTNTRPKSMPLYFDDYADGFDESSQYINFQSTIDDCMDESKFLKSKGSRSKKGIALDTQIQNIGQPNGNAFGNRYDFGASLNAAIKASNVPKRDQESVKRKIFDAKTDHNDISPLTVEPLEIAQQDFLVNELTQPVKITRPGLSSQSYNDLLDKYCFFGSAKTSPQLKDGNMKSNKTNTNDRFGYL</sequence>
<dbReference type="PANTHER" id="PTHR12307">
    <property type="entry name" value="PROTEIN PHOSPHATASE 1 REGULATORY SUBUNIT"/>
    <property type="match status" value="1"/>
</dbReference>